<dbReference type="OrthoDB" id="2706710at2"/>
<dbReference type="Proteomes" id="UP000244934">
    <property type="component" value="Unassembled WGS sequence"/>
</dbReference>
<keyword evidence="3" id="KW-1185">Reference proteome</keyword>
<keyword evidence="1" id="KW-0812">Transmembrane</keyword>
<sequence>MTNHTIGPDAKKLRSRVIMPRSRCARWLLVAFLLLLAVGCWPIITLFNRPVVAAGLPLMALWSYVIVFSSVALMALGNRLSRGDSEAAQAGHYPSSEEPRKP</sequence>
<dbReference type="AlphaFoldDB" id="A0A2R8CJL6"/>
<evidence type="ECO:0000313" key="3">
    <source>
        <dbReference type="Proteomes" id="UP000244934"/>
    </source>
</evidence>
<accession>A0A2R8CJL6</accession>
<name>A0A2R8CJL6_9GAMM</name>
<evidence type="ECO:0000313" key="2">
    <source>
        <dbReference type="EMBL" id="SPJ33086.1"/>
    </source>
</evidence>
<gene>
    <name evidence="2" type="ORF">KSP9073_01089</name>
</gene>
<dbReference type="RefSeq" id="WP_108841855.1">
    <property type="nucleotide sequence ID" value="NZ_ONZI01000001.1"/>
</dbReference>
<feature type="transmembrane region" description="Helical" evidence="1">
    <location>
        <begin position="24"/>
        <end position="44"/>
    </location>
</feature>
<feature type="transmembrane region" description="Helical" evidence="1">
    <location>
        <begin position="56"/>
        <end position="76"/>
    </location>
</feature>
<evidence type="ECO:0000256" key="1">
    <source>
        <dbReference type="SAM" id="Phobius"/>
    </source>
</evidence>
<keyword evidence="1" id="KW-0472">Membrane</keyword>
<proteinExistence type="predicted"/>
<reference evidence="3" key="1">
    <citation type="submission" date="2018-03" db="EMBL/GenBank/DDBJ databases">
        <authorList>
            <person name="Navarro De La Torre S."/>
        </authorList>
    </citation>
    <scope>NUCLEOTIDE SEQUENCE [LARGE SCALE GENOMIC DNA]</scope>
    <source>
        <strain evidence="3">EAod3</strain>
    </source>
</reference>
<keyword evidence="1" id="KW-1133">Transmembrane helix</keyword>
<organism evidence="2 3">
    <name type="scientific">Kushneria phyllosphaerae</name>
    <dbReference type="NCBI Taxonomy" id="2100822"/>
    <lineage>
        <taxon>Bacteria</taxon>
        <taxon>Pseudomonadati</taxon>
        <taxon>Pseudomonadota</taxon>
        <taxon>Gammaproteobacteria</taxon>
        <taxon>Oceanospirillales</taxon>
        <taxon>Halomonadaceae</taxon>
        <taxon>Kushneria</taxon>
    </lineage>
</organism>
<dbReference type="EMBL" id="ONZI01000001">
    <property type="protein sequence ID" value="SPJ33086.1"/>
    <property type="molecule type" value="Genomic_DNA"/>
</dbReference>
<protein>
    <recommendedName>
        <fullName evidence="4">DUF3311 domain-containing protein</fullName>
    </recommendedName>
</protein>
<evidence type="ECO:0008006" key="4">
    <source>
        <dbReference type="Google" id="ProtNLM"/>
    </source>
</evidence>